<dbReference type="NCBIfam" id="NF001381">
    <property type="entry name" value="PRK00279.1-3"/>
    <property type="match status" value="1"/>
</dbReference>
<evidence type="ECO:0000256" key="3">
    <source>
        <dbReference type="ARBA" id="ARBA00022741"/>
    </source>
</evidence>
<feature type="binding site" evidence="6">
    <location>
        <position position="200"/>
    </location>
    <ligand>
        <name>ATP</name>
        <dbReference type="ChEBI" id="CHEBI:30616"/>
    </ligand>
</feature>
<evidence type="ECO:0000256" key="1">
    <source>
        <dbReference type="ARBA" id="ARBA00022679"/>
    </source>
</evidence>
<feature type="domain" description="Adenylate kinase active site lid" evidence="9">
    <location>
        <begin position="128"/>
        <end position="163"/>
    </location>
</feature>
<accession>A0A9D2NQB3</accession>
<feature type="binding site" evidence="6">
    <location>
        <position position="134"/>
    </location>
    <ligand>
        <name>Zn(2+)</name>
        <dbReference type="ChEBI" id="CHEBI:29105"/>
        <note>structural</note>
    </ligand>
</feature>
<keyword evidence="4 6" id="KW-0418">Kinase</keyword>
<dbReference type="EMBL" id="DWWM01000015">
    <property type="protein sequence ID" value="HJC36037.1"/>
    <property type="molecule type" value="Genomic_DNA"/>
</dbReference>
<evidence type="ECO:0000256" key="6">
    <source>
        <dbReference type="HAMAP-Rule" id="MF_00235"/>
    </source>
</evidence>
<dbReference type="InterPro" id="IPR033690">
    <property type="entry name" value="Adenylat_kinase_CS"/>
</dbReference>
<dbReference type="HAMAP" id="MF_00235">
    <property type="entry name" value="Adenylate_kinase_Adk"/>
    <property type="match status" value="1"/>
</dbReference>
<feature type="binding site" evidence="6">
    <location>
        <position position="128"/>
    </location>
    <ligand>
        <name>ATP</name>
        <dbReference type="ChEBI" id="CHEBI:30616"/>
    </ligand>
</feature>
<keyword evidence="6" id="KW-0862">Zinc</keyword>
<comment type="pathway">
    <text evidence="6">Purine metabolism; AMP biosynthesis via salvage pathway; AMP from ADP: step 1/1.</text>
</comment>
<evidence type="ECO:0000256" key="7">
    <source>
        <dbReference type="RuleBase" id="RU003330"/>
    </source>
</evidence>
<dbReference type="PRINTS" id="PR00094">
    <property type="entry name" value="ADENYLTKNASE"/>
</dbReference>
<feature type="region of interest" description="LID" evidence="6">
    <location>
        <begin position="127"/>
        <end position="164"/>
    </location>
</feature>
<dbReference type="InterPro" id="IPR006259">
    <property type="entry name" value="Adenyl_kin_sub"/>
</dbReference>
<dbReference type="Pfam" id="PF00406">
    <property type="entry name" value="ADK"/>
    <property type="match status" value="1"/>
</dbReference>
<evidence type="ECO:0000256" key="4">
    <source>
        <dbReference type="ARBA" id="ARBA00022777"/>
    </source>
</evidence>
<dbReference type="FunFam" id="3.40.50.300:FF:000106">
    <property type="entry name" value="Adenylate kinase mitochondrial"/>
    <property type="match status" value="1"/>
</dbReference>
<feature type="binding site" evidence="6">
    <location>
        <position position="151"/>
    </location>
    <ligand>
        <name>Zn(2+)</name>
        <dbReference type="ChEBI" id="CHEBI:29105"/>
        <note>structural</note>
    </ligand>
</feature>
<feature type="region of interest" description="NMP" evidence="6">
    <location>
        <begin position="30"/>
        <end position="59"/>
    </location>
</feature>
<dbReference type="PROSITE" id="PS00113">
    <property type="entry name" value="ADENYLATE_KINASE"/>
    <property type="match status" value="1"/>
</dbReference>
<feature type="binding site" evidence="6">
    <location>
        <position position="36"/>
    </location>
    <ligand>
        <name>AMP</name>
        <dbReference type="ChEBI" id="CHEBI:456215"/>
    </ligand>
</feature>
<evidence type="ECO:0000313" key="11">
    <source>
        <dbReference type="Proteomes" id="UP000823896"/>
    </source>
</evidence>
<dbReference type="GO" id="GO:0008270">
    <property type="term" value="F:zinc ion binding"/>
    <property type="evidence" value="ECO:0007669"/>
    <property type="project" value="UniProtKB-UniRule"/>
</dbReference>
<keyword evidence="3 6" id="KW-0547">Nucleotide-binding</keyword>
<proteinExistence type="inferred from homology"/>
<feature type="binding site" evidence="6">
    <location>
        <position position="172"/>
    </location>
    <ligand>
        <name>AMP</name>
        <dbReference type="ChEBI" id="CHEBI:456215"/>
    </ligand>
</feature>
<dbReference type="GO" id="GO:0005737">
    <property type="term" value="C:cytoplasm"/>
    <property type="evidence" value="ECO:0007669"/>
    <property type="project" value="UniProtKB-SubCell"/>
</dbReference>
<dbReference type="AlphaFoldDB" id="A0A9D2NQB3"/>
<dbReference type="PANTHER" id="PTHR23359">
    <property type="entry name" value="NUCLEOTIDE KINASE"/>
    <property type="match status" value="1"/>
</dbReference>
<dbReference type="Pfam" id="PF05191">
    <property type="entry name" value="ADK_lid"/>
    <property type="match status" value="1"/>
</dbReference>
<comment type="similarity">
    <text evidence="6 7">Belongs to the adenylate kinase family.</text>
</comment>
<comment type="subunit">
    <text evidence="6 8">Monomer.</text>
</comment>
<comment type="subcellular location">
    <subcellularLocation>
        <location evidence="6 8">Cytoplasm</location>
    </subcellularLocation>
</comment>
<reference evidence="10" key="2">
    <citation type="submission" date="2021-04" db="EMBL/GenBank/DDBJ databases">
        <authorList>
            <person name="Gilroy R."/>
        </authorList>
    </citation>
    <scope>NUCLEOTIDE SEQUENCE</scope>
    <source>
        <strain evidence="10">CHK187-11901</strain>
    </source>
</reference>
<sequence length="217" mass="24136">MNILIMGGPGAGKGTMSAKIVEKYNVCHISTGDIFRSEIGNQTELGMMAKSYMDKGLLVPDEVTNQMVKSYLENLEDKKNGFLLDGYPRTIDQAKAFDALSAGSDLAIDTVIAMELDFSVLSGRITGRRLCRNCGEIYHMVTKPPKQEGVCDKCGGELYQRKDDTEESLKVRLDEYSRQTEPVLDFYEEKGLVKHIDADQPIEKVWQDVQAALGQAE</sequence>
<dbReference type="SUPFAM" id="SSF52540">
    <property type="entry name" value="P-loop containing nucleoside triphosphate hydrolases"/>
    <property type="match status" value="1"/>
</dbReference>
<keyword evidence="6" id="KW-0963">Cytoplasm</keyword>
<feature type="binding site" evidence="6">
    <location>
        <begin position="137"/>
        <end position="138"/>
    </location>
    <ligand>
        <name>ATP</name>
        <dbReference type="ChEBI" id="CHEBI:30616"/>
    </ligand>
</feature>
<dbReference type="Proteomes" id="UP000823896">
    <property type="component" value="Unassembled WGS sequence"/>
</dbReference>
<feature type="binding site" evidence="6">
    <location>
        <position position="93"/>
    </location>
    <ligand>
        <name>AMP</name>
        <dbReference type="ChEBI" id="CHEBI:456215"/>
    </ligand>
</feature>
<evidence type="ECO:0000256" key="2">
    <source>
        <dbReference type="ARBA" id="ARBA00022727"/>
    </source>
</evidence>
<organism evidence="10 11">
    <name type="scientific">Candidatus Merdibacter merdavium</name>
    <dbReference type="NCBI Taxonomy" id="2838692"/>
    <lineage>
        <taxon>Bacteria</taxon>
        <taxon>Bacillati</taxon>
        <taxon>Bacillota</taxon>
        <taxon>Erysipelotrichia</taxon>
        <taxon>Erysipelotrichales</taxon>
        <taxon>Erysipelotrichaceae</taxon>
        <taxon>Merdibacter</taxon>
    </lineage>
</organism>
<feature type="binding site" evidence="6">
    <location>
        <position position="161"/>
    </location>
    <ligand>
        <name>AMP</name>
        <dbReference type="ChEBI" id="CHEBI:456215"/>
    </ligand>
</feature>
<feature type="binding site" evidence="6">
    <location>
        <begin position="57"/>
        <end position="59"/>
    </location>
    <ligand>
        <name>AMP</name>
        <dbReference type="ChEBI" id="CHEBI:456215"/>
    </ligand>
</feature>
<dbReference type="Gene3D" id="3.40.50.300">
    <property type="entry name" value="P-loop containing nucleotide triphosphate hydrolases"/>
    <property type="match status" value="1"/>
</dbReference>
<dbReference type="InterPro" id="IPR007862">
    <property type="entry name" value="Adenylate_kinase_lid-dom"/>
</dbReference>
<feature type="binding site" evidence="6">
    <location>
        <begin position="10"/>
        <end position="15"/>
    </location>
    <ligand>
        <name>ATP</name>
        <dbReference type="ChEBI" id="CHEBI:30616"/>
    </ligand>
</feature>
<dbReference type="NCBIfam" id="TIGR01351">
    <property type="entry name" value="adk"/>
    <property type="match status" value="1"/>
</dbReference>
<evidence type="ECO:0000259" key="9">
    <source>
        <dbReference type="Pfam" id="PF05191"/>
    </source>
</evidence>
<dbReference type="EC" id="2.7.4.3" evidence="6 8"/>
<evidence type="ECO:0000256" key="5">
    <source>
        <dbReference type="ARBA" id="ARBA00022840"/>
    </source>
</evidence>
<name>A0A9D2NQB3_9FIRM</name>
<dbReference type="InterPro" id="IPR027417">
    <property type="entry name" value="P-loop_NTPase"/>
</dbReference>
<dbReference type="NCBIfam" id="NF001380">
    <property type="entry name" value="PRK00279.1-2"/>
    <property type="match status" value="1"/>
</dbReference>
<dbReference type="InterPro" id="IPR000850">
    <property type="entry name" value="Adenylat/UMP-CMP_kin"/>
</dbReference>
<keyword evidence="1 6" id="KW-0808">Transferase</keyword>
<keyword evidence="2 6" id="KW-0545">Nucleotide biosynthesis</keyword>
<comment type="function">
    <text evidence="6">Catalyzes the reversible transfer of the terminal phosphate group between ATP and AMP. Plays an important role in cellular energy homeostasis and in adenine nucleotide metabolism.</text>
</comment>
<dbReference type="CDD" id="cd01428">
    <property type="entry name" value="ADK"/>
    <property type="match status" value="1"/>
</dbReference>
<keyword evidence="5 6" id="KW-0067">ATP-binding</keyword>
<evidence type="ECO:0000256" key="8">
    <source>
        <dbReference type="RuleBase" id="RU003331"/>
    </source>
</evidence>
<keyword evidence="6" id="KW-0479">Metal-binding</keyword>
<dbReference type="GO" id="GO:0044209">
    <property type="term" value="P:AMP salvage"/>
    <property type="evidence" value="ECO:0007669"/>
    <property type="project" value="UniProtKB-UniRule"/>
</dbReference>
<feature type="binding site" evidence="6">
    <location>
        <position position="154"/>
    </location>
    <ligand>
        <name>Zn(2+)</name>
        <dbReference type="ChEBI" id="CHEBI:29105"/>
        <note>structural</note>
    </ligand>
</feature>
<dbReference type="GO" id="GO:0005524">
    <property type="term" value="F:ATP binding"/>
    <property type="evidence" value="ECO:0007669"/>
    <property type="project" value="UniProtKB-UniRule"/>
</dbReference>
<protein>
    <recommendedName>
        <fullName evidence="6 8">Adenylate kinase</fullName>
        <shortName evidence="6">AK</shortName>
        <ecNumber evidence="6 8">2.7.4.3</ecNumber>
    </recommendedName>
    <alternativeName>
        <fullName evidence="6">ATP-AMP transphosphorylase</fullName>
    </alternativeName>
    <alternativeName>
        <fullName evidence="6">ATP:AMP phosphotransferase</fullName>
    </alternativeName>
    <alternativeName>
        <fullName evidence="6">Adenylate monophosphate kinase</fullName>
    </alternativeName>
</protein>
<comment type="domain">
    <text evidence="6">Consists of three domains, a large central CORE domain and two small peripheral domains, NMPbind and LID, which undergo movements during catalysis. The LID domain closes over the site of phosphoryl transfer upon ATP binding. Assembling and dissambling the active center during each catalytic cycle provides an effective means to prevent ATP hydrolysis. Some bacteria have evolved a zinc-coordinating structure that stabilizes the LID domain.</text>
</comment>
<feature type="binding site" evidence="6">
    <location>
        <begin position="86"/>
        <end position="89"/>
    </location>
    <ligand>
        <name>AMP</name>
        <dbReference type="ChEBI" id="CHEBI:456215"/>
    </ligand>
</feature>
<dbReference type="GO" id="GO:0004017">
    <property type="term" value="F:AMP kinase activity"/>
    <property type="evidence" value="ECO:0007669"/>
    <property type="project" value="UniProtKB-UniRule"/>
</dbReference>
<evidence type="ECO:0000313" key="10">
    <source>
        <dbReference type="EMBL" id="HJC36037.1"/>
    </source>
</evidence>
<feature type="binding site" evidence="6">
    <location>
        <position position="131"/>
    </location>
    <ligand>
        <name>Zn(2+)</name>
        <dbReference type="ChEBI" id="CHEBI:29105"/>
        <note>structural</note>
    </ligand>
</feature>
<gene>
    <name evidence="6" type="primary">adk</name>
    <name evidence="10" type="ORF">H9702_02775</name>
</gene>
<feature type="binding site" evidence="6">
    <location>
        <position position="31"/>
    </location>
    <ligand>
        <name>AMP</name>
        <dbReference type="ChEBI" id="CHEBI:456215"/>
    </ligand>
</feature>
<comment type="catalytic activity">
    <reaction evidence="6 8">
        <text>AMP + ATP = 2 ADP</text>
        <dbReference type="Rhea" id="RHEA:12973"/>
        <dbReference type="ChEBI" id="CHEBI:30616"/>
        <dbReference type="ChEBI" id="CHEBI:456215"/>
        <dbReference type="ChEBI" id="CHEBI:456216"/>
        <dbReference type="EC" id="2.7.4.3"/>
    </reaction>
</comment>
<comment type="caution">
    <text evidence="10">The sequence shown here is derived from an EMBL/GenBank/DDBJ whole genome shotgun (WGS) entry which is preliminary data.</text>
</comment>
<reference evidence="10" key="1">
    <citation type="journal article" date="2021" name="PeerJ">
        <title>Extensive microbial diversity within the chicken gut microbiome revealed by metagenomics and culture.</title>
        <authorList>
            <person name="Gilroy R."/>
            <person name="Ravi A."/>
            <person name="Getino M."/>
            <person name="Pursley I."/>
            <person name="Horton D.L."/>
            <person name="Alikhan N.F."/>
            <person name="Baker D."/>
            <person name="Gharbi K."/>
            <person name="Hall N."/>
            <person name="Watson M."/>
            <person name="Adriaenssens E.M."/>
            <person name="Foster-Nyarko E."/>
            <person name="Jarju S."/>
            <person name="Secka A."/>
            <person name="Antonio M."/>
            <person name="Oren A."/>
            <person name="Chaudhuri R.R."/>
            <person name="La Ragione R."/>
            <person name="Hildebrand F."/>
            <person name="Pallen M.J."/>
        </authorList>
    </citation>
    <scope>NUCLEOTIDE SEQUENCE</scope>
    <source>
        <strain evidence="10">CHK187-11901</strain>
    </source>
</reference>